<dbReference type="SUPFAM" id="SSF56801">
    <property type="entry name" value="Acetyl-CoA synthetase-like"/>
    <property type="match status" value="1"/>
</dbReference>
<dbReference type="Pfam" id="PF00501">
    <property type="entry name" value="AMP-binding"/>
    <property type="match status" value="1"/>
</dbReference>
<dbReference type="Proteomes" id="UP000290819">
    <property type="component" value="Unassembled WGS sequence"/>
</dbReference>
<dbReference type="Gene3D" id="3.30.300.30">
    <property type="match status" value="1"/>
</dbReference>
<evidence type="ECO:0000313" key="6">
    <source>
        <dbReference type="Proteomes" id="UP000290819"/>
    </source>
</evidence>
<dbReference type="PANTHER" id="PTHR43201">
    <property type="entry name" value="ACYL-COA SYNTHETASE"/>
    <property type="match status" value="1"/>
</dbReference>
<keyword evidence="6" id="KW-1185">Reference proteome</keyword>
<comment type="similarity">
    <text evidence="1">Belongs to the ATP-dependent AMP-binding enzyme family.</text>
</comment>
<dbReference type="OrthoDB" id="9803968at2"/>
<accession>A0A4Q1V468</accession>
<feature type="domain" description="AMP-binding enzyme C-terminal" evidence="4">
    <location>
        <begin position="419"/>
        <end position="494"/>
    </location>
</feature>
<evidence type="ECO:0000256" key="2">
    <source>
        <dbReference type="ARBA" id="ARBA00022598"/>
    </source>
</evidence>
<dbReference type="Pfam" id="PF13193">
    <property type="entry name" value="AMP-binding_C"/>
    <property type="match status" value="1"/>
</dbReference>
<dbReference type="PANTHER" id="PTHR43201:SF5">
    <property type="entry name" value="MEDIUM-CHAIN ACYL-COA LIGASE ACSF2, MITOCHONDRIAL"/>
    <property type="match status" value="1"/>
</dbReference>
<evidence type="ECO:0000256" key="1">
    <source>
        <dbReference type="ARBA" id="ARBA00006432"/>
    </source>
</evidence>
<dbReference type="InterPro" id="IPR000873">
    <property type="entry name" value="AMP-dep_synth/lig_dom"/>
</dbReference>
<protein>
    <submittedName>
        <fullName evidence="5">Long-chain fatty acid--CoA ligase</fullName>
    </submittedName>
</protein>
<dbReference type="InterPro" id="IPR042099">
    <property type="entry name" value="ANL_N_sf"/>
</dbReference>
<dbReference type="GO" id="GO:0031956">
    <property type="term" value="F:medium-chain fatty acid-CoA ligase activity"/>
    <property type="evidence" value="ECO:0007669"/>
    <property type="project" value="TreeGrafter"/>
</dbReference>
<organism evidence="5 6">
    <name type="scientific">Bradyrhizobium betae</name>
    <dbReference type="NCBI Taxonomy" id="244734"/>
    <lineage>
        <taxon>Bacteria</taxon>
        <taxon>Pseudomonadati</taxon>
        <taxon>Pseudomonadota</taxon>
        <taxon>Alphaproteobacteria</taxon>
        <taxon>Hyphomicrobiales</taxon>
        <taxon>Nitrobacteraceae</taxon>
        <taxon>Bradyrhizobium</taxon>
    </lineage>
</organism>
<dbReference type="NCBIfam" id="NF009071">
    <property type="entry name" value="PRK12406.1"/>
    <property type="match status" value="1"/>
</dbReference>
<dbReference type="PROSITE" id="PS00455">
    <property type="entry name" value="AMP_BINDING"/>
    <property type="match status" value="1"/>
</dbReference>
<keyword evidence="2 5" id="KW-0436">Ligase</keyword>
<evidence type="ECO:0000259" key="4">
    <source>
        <dbReference type="Pfam" id="PF13193"/>
    </source>
</evidence>
<evidence type="ECO:0000313" key="5">
    <source>
        <dbReference type="EMBL" id="RXT45833.1"/>
    </source>
</evidence>
<evidence type="ECO:0000259" key="3">
    <source>
        <dbReference type="Pfam" id="PF00501"/>
    </source>
</evidence>
<feature type="domain" description="AMP-dependent synthetase/ligase" evidence="3">
    <location>
        <begin position="17"/>
        <end position="365"/>
    </location>
</feature>
<comment type="caution">
    <text evidence="5">The sequence shown here is derived from an EMBL/GenBank/DDBJ whole genome shotgun (WGS) entry which is preliminary data.</text>
</comment>
<dbReference type="InterPro" id="IPR025110">
    <property type="entry name" value="AMP-bd_C"/>
</dbReference>
<dbReference type="AlphaFoldDB" id="A0A4Q1V468"/>
<sequence>MTSPLIFLDRTSRARDEVLSNAARAATGLQACGVAEGDTVALLLRNDFAFVEATQAAALIGAYCVPINWHGRAQEIGYILKDAKPKVLVAHADLLAAARDELREILSDIQVLSVPTPPELIRQFGVSAGAETPIATDRSWPDWLAEFQPWSAAPPRSRATLIYTSGTTGHPKGVKREPATPEQTKAYGELMRSVYGITPGVRVLIGGPLYHASPNACLRQAITQAELIAFQSKFEPEDTLAIIERERITHAVMVPTMFVRLMRLPEEIRRRHDVSSLRWVIHTGAPCAPEIKKALMDWWGPVIYETYGGTEVGAVMLSTPEDWLAHSGSVGRPTPGARIALYGEDGQPVGPGEIGEIYVRQDSLADFVYLNDAAKRKSVERDGLISVGDVGYLKDGRLYLCDRRSDMVISAGVNIYPAEIETALIQCPGVRDCAVFGIPDEEFGESLAAAIEAEPGSELTTDMVRAYLAERIAKYKVPRRIDFHAALPREESGKIFKRRLKDPFWKDAGRRI</sequence>
<dbReference type="InterPro" id="IPR045851">
    <property type="entry name" value="AMP-bd_C_sf"/>
</dbReference>
<dbReference type="GO" id="GO:0006631">
    <property type="term" value="P:fatty acid metabolic process"/>
    <property type="evidence" value="ECO:0007669"/>
    <property type="project" value="TreeGrafter"/>
</dbReference>
<gene>
    <name evidence="5" type="ORF">B5V03_18120</name>
</gene>
<reference evidence="5 6" key="1">
    <citation type="submission" date="2017-03" db="EMBL/GenBank/DDBJ databases">
        <authorList>
            <person name="Safronova V.I."/>
            <person name="Sazanova A.L."/>
            <person name="Chirak E.R."/>
        </authorList>
    </citation>
    <scope>NUCLEOTIDE SEQUENCE [LARGE SCALE GENOMIC DNA]</scope>
    <source>
        <strain evidence="5 6">Opo-243</strain>
    </source>
</reference>
<dbReference type="InterPro" id="IPR020845">
    <property type="entry name" value="AMP-binding_CS"/>
</dbReference>
<dbReference type="EMBL" id="MZXW01000021">
    <property type="protein sequence ID" value="RXT45833.1"/>
    <property type="molecule type" value="Genomic_DNA"/>
</dbReference>
<dbReference type="Gene3D" id="3.40.50.12780">
    <property type="entry name" value="N-terminal domain of ligase-like"/>
    <property type="match status" value="1"/>
</dbReference>
<dbReference type="RefSeq" id="WP_129271798.1">
    <property type="nucleotide sequence ID" value="NZ_MZXW01000021.1"/>
</dbReference>
<proteinExistence type="inferred from homology"/>
<name>A0A4Q1V468_9BRAD</name>